<evidence type="ECO:0000313" key="2">
    <source>
        <dbReference type="EMBL" id="MDT3767588.1"/>
    </source>
</evidence>
<comment type="similarity">
    <text evidence="1">Belongs to the Pup ligase/Pup deamidase family. Pup deamidase subfamily.</text>
</comment>
<gene>
    <name evidence="2" type="primary">dop</name>
    <name evidence="2" type="ORF">QS713_05865</name>
</gene>
<dbReference type="InterPro" id="IPR022366">
    <property type="entry name" value="Pup_deamidase"/>
</dbReference>
<dbReference type="NCBIfam" id="TIGR03688">
    <property type="entry name" value="depupylase_Dop"/>
    <property type="match status" value="1"/>
</dbReference>
<dbReference type="EMBL" id="JASXSX010000001">
    <property type="protein sequence ID" value="MDT3767588.1"/>
    <property type="molecule type" value="Genomic_DNA"/>
</dbReference>
<dbReference type="PANTHER" id="PTHR42307:SF2">
    <property type="entry name" value="PUP DEAMIDASE_DEPUPYLASE"/>
    <property type="match status" value="1"/>
</dbReference>
<organism evidence="2 3">
    <name type="scientific">Gleimia hominis</name>
    <dbReference type="NCBI Taxonomy" id="595468"/>
    <lineage>
        <taxon>Bacteria</taxon>
        <taxon>Bacillati</taxon>
        <taxon>Actinomycetota</taxon>
        <taxon>Actinomycetes</taxon>
        <taxon>Actinomycetales</taxon>
        <taxon>Actinomycetaceae</taxon>
        <taxon>Gleimia</taxon>
    </lineage>
</organism>
<reference evidence="2 3" key="1">
    <citation type="submission" date="2023-06" db="EMBL/GenBank/DDBJ databases">
        <title>Draft genome sequence of Gleimia hominis type strain CCUG 57540T.</title>
        <authorList>
            <person name="Salva-Serra F."/>
            <person name="Cardew S."/>
            <person name="Jensie Markopoulos S."/>
            <person name="Ohlen M."/>
            <person name="Inganas E."/>
            <person name="Svensson-Stadler L."/>
            <person name="Moore E.R.B."/>
        </authorList>
    </citation>
    <scope>NUCLEOTIDE SEQUENCE [LARGE SCALE GENOMIC DNA]</scope>
    <source>
        <strain evidence="2 3">CCUG 57540</strain>
    </source>
</reference>
<keyword evidence="2" id="KW-0378">Hydrolase</keyword>
<dbReference type="GO" id="GO:0016787">
    <property type="term" value="F:hydrolase activity"/>
    <property type="evidence" value="ECO:0007669"/>
    <property type="project" value="UniProtKB-KW"/>
</dbReference>
<accession>A0ABU3IB41</accession>
<comment type="caution">
    <text evidence="2">The sequence shown here is derived from an EMBL/GenBank/DDBJ whole genome shotgun (WGS) entry which is preliminary data.</text>
</comment>
<dbReference type="RefSeq" id="WP_313273271.1">
    <property type="nucleotide sequence ID" value="NZ_JASXSX010000001.1"/>
</dbReference>
<evidence type="ECO:0000256" key="1">
    <source>
        <dbReference type="ARBA" id="ARBA00009114"/>
    </source>
</evidence>
<protein>
    <submittedName>
        <fullName evidence="2">Depupylase/deamidase Dop</fullName>
        <ecNumber evidence="2">3.5.1.119</ecNumber>
    </submittedName>
</protein>
<name>A0ABU3IB41_9ACTO</name>
<dbReference type="PANTHER" id="PTHR42307">
    <property type="entry name" value="PUP DEAMIDASE/DEPUPYLASE"/>
    <property type="match status" value="1"/>
</dbReference>
<dbReference type="Pfam" id="PF03136">
    <property type="entry name" value="Pup_ligase"/>
    <property type="match status" value="1"/>
</dbReference>
<dbReference type="EC" id="3.5.1.119" evidence="2"/>
<dbReference type="InterPro" id="IPR004347">
    <property type="entry name" value="Pup_ligase/deamidase"/>
</dbReference>
<sequence length="512" mass="56557">MSDRVVGTETEFGIMGQTGAQNPIQLSAVAVESFAQSVQTTQVVRWDYAGEDPLNDARGYRIERASADPSMLTDDPYHLAPSGGVEYEPRPSEYEQHMQKATSVVLSNGARFYVDHAHPEYSAPETTNALDAVLYDRAGDRIAQLAMDTARQAGRPITLYKNNTDGKGASYGTHENYQVPRYVDFDDMVAVLIPFFVTRPVVCGAGRVGLGMHSSEAGFQISQRADFVENTVGLQTTFDRPIINTRDEPHAKPSEYRRLHVINGDANQFDVSNLVKIGSTALILRVIERGVGLDLDALSLDEDPVNACWKVSHDTDLQVGLETKSGKTMTALALQRHYFDHACDLDDLTDADKLVLRYWDQVLTGLETDRSSVAHLVEWVGKHLLLDRARTRLRSDWSHPQLAAMDIQWADLREGKSLVEKLDQAGRVKRLFTPSQVQRATTVPPANTRARLRGDAIAHLPTVARASWTSVLVDDGQQLVRLPLPNPNDAGSDAAIRALQAGDAKEFIKLMS</sequence>
<evidence type="ECO:0000313" key="3">
    <source>
        <dbReference type="Proteomes" id="UP001247542"/>
    </source>
</evidence>
<keyword evidence="3" id="KW-1185">Reference proteome</keyword>
<proteinExistence type="inferred from homology"/>
<dbReference type="Proteomes" id="UP001247542">
    <property type="component" value="Unassembled WGS sequence"/>
</dbReference>